<keyword evidence="3" id="KW-0813">Transport</keyword>
<feature type="compositionally biased region" description="Low complexity" evidence="5">
    <location>
        <begin position="26"/>
        <end position="55"/>
    </location>
</feature>
<name>A0A1E3A8V3_9FIRM</name>
<dbReference type="GO" id="GO:0030313">
    <property type="term" value="C:cell envelope"/>
    <property type="evidence" value="ECO:0007669"/>
    <property type="project" value="UniProtKB-SubCell"/>
</dbReference>
<sequence length="453" mass="48984">MKKKVLSILMGVSILAAALAGCGKAPASTENSAPAPAATDSAQAAETPEAAESAAGTQASGEKKTVQFWHCMSGTNGDLINQMVSDFNSSQNEVEVVATFQGSYAEAAAKAEQAIFAGNAPDILQVAQDNVGRLAVNGAFADLLPHMQKDGMDDKDFVDAFVNDAYYEGKLVVIPFGRSAQILHINKTVLDEMGCEIPTTWDELKEVANKCTIVENGETKRYGLSVPFDQWEFFALIQQAGGKFFNEDQTGLGCLEDGTAKEAFSFMKDLQDSGALYYNDPANDQDNQMFTSGMAAMTINSSGAITSRRETIGDSFEYVVAPLVKGKIESMPTGGNGFGILAASKEQDAAWKFMKWFIEDEKGGLAFVIGSGYLPFTKTMAQSDAIQNLWKESDNYKIAYDALQYGDDSYRIANLTPVIAEFRTCIQAIMLDNQDIDQSLKTFSDSVDIILND</sequence>
<dbReference type="InterPro" id="IPR006059">
    <property type="entry name" value="SBP"/>
</dbReference>
<proteinExistence type="inferred from homology"/>
<dbReference type="AlphaFoldDB" id="A0A1E3A8V3"/>
<accession>A0A1E3A8V3</accession>
<evidence type="ECO:0000313" key="7">
    <source>
        <dbReference type="EMBL" id="ODM05138.1"/>
    </source>
</evidence>
<dbReference type="InterPro" id="IPR050490">
    <property type="entry name" value="Bact_solute-bd_prot1"/>
</dbReference>
<keyword evidence="4 6" id="KW-0732">Signal</keyword>
<evidence type="ECO:0000256" key="4">
    <source>
        <dbReference type="ARBA" id="ARBA00022729"/>
    </source>
</evidence>
<evidence type="ECO:0000313" key="8">
    <source>
        <dbReference type="Proteomes" id="UP000094067"/>
    </source>
</evidence>
<dbReference type="Pfam" id="PF13416">
    <property type="entry name" value="SBP_bac_8"/>
    <property type="match status" value="1"/>
</dbReference>
<dbReference type="Gene3D" id="3.40.190.10">
    <property type="entry name" value="Periplasmic binding protein-like II"/>
    <property type="match status" value="1"/>
</dbReference>
<dbReference type="PANTHER" id="PTHR43649:SF31">
    <property type="entry name" value="SN-GLYCEROL-3-PHOSPHATE-BINDING PERIPLASMIC PROTEIN UGPB"/>
    <property type="match status" value="1"/>
</dbReference>
<comment type="subcellular location">
    <subcellularLocation>
        <location evidence="1">Cell envelope</location>
    </subcellularLocation>
</comment>
<dbReference type="PROSITE" id="PS51257">
    <property type="entry name" value="PROKAR_LIPOPROTEIN"/>
    <property type="match status" value="1"/>
</dbReference>
<evidence type="ECO:0000256" key="1">
    <source>
        <dbReference type="ARBA" id="ARBA00004196"/>
    </source>
</evidence>
<evidence type="ECO:0000256" key="3">
    <source>
        <dbReference type="ARBA" id="ARBA00022448"/>
    </source>
</evidence>
<feature type="chain" id="PRO_5009122740" evidence="6">
    <location>
        <begin position="28"/>
        <end position="453"/>
    </location>
</feature>
<gene>
    <name evidence="7" type="primary">ugpB_1</name>
    <name evidence="7" type="ORF">BEI61_01021</name>
</gene>
<feature type="signal peptide" evidence="6">
    <location>
        <begin position="1"/>
        <end position="27"/>
    </location>
</feature>
<evidence type="ECO:0000256" key="5">
    <source>
        <dbReference type="SAM" id="MobiDB-lite"/>
    </source>
</evidence>
<feature type="region of interest" description="Disordered" evidence="5">
    <location>
        <begin position="26"/>
        <end position="61"/>
    </location>
</feature>
<dbReference type="Proteomes" id="UP000094067">
    <property type="component" value="Unassembled WGS sequence"/>
</dbReference>
<comment type="caution">
    <text evidence="7">The sequence shown here is derived from an EMBL/GenBank/DDBJ whole genome shotgun (WGS) entry which is preliminary data.</text>
</comment>
<dbReference type="CDD" id="cd14748">
    <property type="entry name" value="PBP2_UgpB"/>
    <property type="match status" value="1"/>
</dbReference>
<protein>
    <submittedName>
        <fullName evidence="7">sn-glycerol-3-phosphate-binding periplasmic protein UgpB</fullName>
    </submittedName>
</protein>
<dbReference type="SUPFAM" id="SSF53850">
    <property type="entry name" value="Periplasmic binding protein-like II"/>
    <property type="match status" value="1"/>
</dbReference>
<evidence type="ECO:0000256" key="2">
    <source>
        <dbReference type="ARBA" id="ARBA00008520"/>
    </source>
</evidence>
<dbReference type="RefSeq" id="WP_069151507.1">
    <property type="nucleotide sequence ID" value="NZ_MCGH01000002.1"/>
</dbReference>
<reference evidence="7 8" key="1">
    <citation type="submission" date="2016-07" db="EMBL/GenBank/DDBJ databases">
        <title>Characterization of isolates of Eisenbergiella tayi derived from blood cultures, using whole genome sequencing.</title>
        <authorList>
            <person name="Burdz T."/>
            <person name="Wiebe D."/>
            <person name="Huynh C."/>
            <person name="Bernard K."/>
        </authorList>
    </citation>
    <scope>NUCLEOTIDE SEQUENCE [LARGE SCALE GENOMIC DNA]</scope>
    <source>
        <strain evidence="7 8">NML 110608</strain>
    </source>
</reference>
<dbReference type="EMBL" id="MCGH01000002">
    <property type="protein sequence ID" value="ODM05138.1"/>
    <property type="molecule type" value="Genomic_DNA"/>
</dbReference>
<dbReference type="PANTHER" id="PTHR43649">
    <property type="entry name" value="ARABINOSE-BINDING PROTEIN-RELATED"/>
    <property type="match status" value="1"/>
</dbReference>
<organism evidence="7 8">
    <name type="scientific">Eisenbergiella tayi</name>
    <dbReference type="NCBI Taxonomy" id="1432052"/>
    <lineage>
        <taxon>Bacteria</taxon>
        <taxon>Bacillati</taxon>
        <taxon>Bacillota</taxon>
        <taxon>Clostridia</taxon>
        <taxon>Lachnospirales</taxon>
        <taxon>Lachnospiraceae</taxon>
        <taxon>Eisenbergiella</taxon>
    </lineage>
</organism>
<evidence type="ECO:0000256" key="6">
    <source>
        <dbReference type="SAM" id="SignalP"/>
    </source>
</evidence>
<comment type="similarity">
    <text evidence="2">Belongs to the bacterial solute-binding protein 1 family.</text>
</comment>